<dbReference type="AlphaFoldDB" id="A0AA41BZK1"/>
<evidence type="ECO:0000313" key="2">
    <source>
        <dbReference type="Proteomes" id="UP000743107"/>
    </source>
</evidence>
<gene>
    <name evidence="1" type="ORF">ITQ97_01065</name>
</gene>
<protein>
    <submittedName>
        <fullName evidence="1">Uncharacterized protein</fullName>
    </submittedName>
</protein>
<sequence>MKRRIVRGLNYFNSYRSTYHHGSDIAARYVPGNVTEENYRTVRAYLFNLGGK</sequence>
<dbReference type="RefSeq" id="WP_159251221.1">
    <property type="nucleotide sequence ID" value="NZ_JABJXG010000014.1"/>
</dbReference>
<name>A0AA41BZK1_PEDPE</name>
<comment type="caution">
    <text evidence="1">The sequence shown here is derived from an EMBL/GenBank/DDBJ whole genome shotgun (WGS) entry which is preliminary data.</text>
</comment>
<dbReference type="EMBL" id="JADOFV010000001">
    <property type="protein sequence ID" value="MBF7126428.1"/>
    <property type="molecule type" value="Genomic_DNA"/>
</dbReference>
<proteinExistence type="predicted"/>
<evidence type="ECO:0000313" key="1">
    <source>
        <dbReference type="EMBL" id="MBF7126428.1"/>
    </source>
</evidence>
<reference evidence="1" key="1">
    <citation type="submission" date="2020-11" db="EMBL/GenBank/DDBJ databases">
        <title>Antibiotic susceptibility profiles of Pediococcus pentosaceus from various origins and their implications for the safety assessment of strains with food-technology applications.</title>
        <authorList>
            <person name="Shani N."/>
            <person name="Oberhaensli S."/>
            <person name="Arias E."/>
        </authorList>
    </citation>
    <scope>NUCLEOTIDE SEQUENCE</scope>
    <source>
        <strain evidence="1">FAM 19164</strain>
    </source>
</reference>
<organism evidence="1 2">
    <name type="scientific">Pediococcus pentosaceus</name>
    <dbReference type="NCBI Taxonomy" id="1255"/>
    <lineage>
        <taxon>Bacteria</taxon>
        <taxon>Bacillati</taxon>
        <taxon>Bacillota</taxon>
        <taxon>Bacilli</taxon>
        <taxon>Lactobacillales</taxon>
        <taxon>Lactobacillaceae</taxon>
        <taxon>Pediococcus</taxon>
    </lineage>
</organism>
<dbReference type="Proteomes" id="UP000743107">
    <property type="component" value="Unassembled WGS sequence"/>
</dbReference>
<accession>A0AA41BZK1</accession>